<evidence type="ECO:0000256" key="1">
    <source>
        <dbReference type="PROSITE-ProRule" id="PRU01172"/>
    </source>
</evidence>
<sequence length="628" mass="68895">MPSTGPRSLKQPSVVRCRRHRSRRHRPLKYQSKRSVLQPIHIVRGKFNSSTEIIPIADEKTTNTSQYNSIHQEISRSTQLSSFQPKTSSIDSYPSWLHARRITDRKIHVSPLNFDSDLHSHVSSCNGSYGEILTHKRNRKKQKQAVYTCCICTPLCTFLCTLATFILATLLAIILVILLTMNKPSTTIITTTVQVSVSSSTSTTTISSTTSTTATICNSSCVNQTWLSSSNLLAKWTFNGTFLDETAIYSATPVNSPSFISSGYVYQSLSLSAASSQYIYSPYIPLLNSSFTIEVWLYPTGYPNSIDHSILGLCTYPGNDYCLHITIREIPLSTWTHTAFVFDINTLKMSIYFDGYLIGTEISAIPLQGTPNPVTIGYIPGIVAAYGNNYFQGYMDQLTIVSRVKLECEILDDASLVTYYTFDNSPVYDDSGPNSLTSTYLATSFVLAGHSGKAISFNDSTAYLQISGLTALGTNNKAFSISLWIRPYALSGTLVFVSSSPSGTGWCISMLGFAVNGSIVAQILSSSAESVFGPAVPVSSTWHHIVQTWSSTNGLQLYVDNVLVASRPSVITYSASSASNYVRLANRPNNACLYGGIGLQNAYSGEIDDFKIYSRELSKDDVCALYRS</sequence>
<evidence type="ECO:0000256" key="2">
    <source>
        <dbReference type="SAM" id="MobiDB-lite"/>
    </source>
</evidence>
<name>A0A814C5N6_ADIRI</name>
<feature type="region of interest" description="Disordered" evidence="2">
    <location>
        <begin position="1"/>
        <end position="26"/>
    </location>
</feature>
<dbReference type="AlphaFoldDB" id="A0A814C5N6"/>
<proteinExistence type="predicted"/>
<dbReference type="InterPro" id="IPR001759">
    <property type="entry name" value="PTX_dom"/>
</dbReference>
<keyword evidence="3" id="KW-0472">Membrane</keyword>
<feature type="compositionally biased region" description="Basic residues" evidence="2">
    <location>
        <begin position="16"/>
        <end position="26"/>
    </location>
</feature>
<evidence type="ECO:0000313" key="6">
    <source>
        <dbReference type="EMBL" id="CAF1091930.1"/>
    </source>
</evidence>
<accession>A0A814C5N6</accession>
<evidence type="ECO:0000259" key="4">
    <source>
        <dbReference type="PROSITE" id="PS51828"/>
    </source>
</evidence>
<dbReference type="InterPro" id="IPR013320">
    <property type="entry name" value="ConA-like_dom_sf"/>
</dbReference>
<dbReference type="Proteomes" id="UP000663852">
    <property type="component" value="Unassembled WGS sequence"/>
</dbReference>
<dbReference type="OrthoDB" id="10044679at2759"/>
<comment type="caution">
    <text evidence="5">The sequence shown here is derived from an EMBL/GenBank/DDBJ whole genome shotgun (WGS) entry which is preliminary data.</text>
</comment>
<organism evidence="5 7">
    <name type="scientific">Adineta ricciae</name>
    <name type="common">Rotifer</name>
    <dbReference type="NCBI Taxonomy" id="249248"/>
    <lineage>
        <taxon>Eukaryota</taxon>
        <taxon>Metazoa</taxon>
        <taxon>Spiralia</taxon>
        <taxon>Gnathifera</taxon>
        <taxon>Rotifera</taxon>
        <taxon>Eurotatoria</taxon>
        <taxon>Bdelloidea</taxon>
        <taxon>Adinetida</taxon>
        <taxon>Adinetidae</taxon>
        <taxon>Adineta</taxon>
    </lineage>
</organism>
<comment type="caution">
    <text evidence="1">Lacks conserved residue(s) required for the propagation of feature annotation.</text>
</comment>
<dbReference type="SUPFAM" id="SSF49899">
    <property type="entry name" value="Concanavalin A-like lectins/glucanases"/>
    <property type="match status" value="2"/>
</dbReference>
<keyword evidence="3" id="KW-1133">Transmembrane helix</keyword>
<feature type="transmembrane region" description="Helical" evidence="3">
    <location>
        <begin position="146"/>
        <end position="179"/>
    </location>
</feature>
<gene>
    <name evidence="6" type="ORF">EDS130_LOCUS19525</name>
    <name evidence="5" type="ORF">XAT740_LOCUS9828</name>
</gene>
<dbReference type="Gene3D" id="2.60.120.200">
    <property type="match status" value="2"/>
</dbReference>
<protein>
    <recommendedName>
        <fullName evidence="4">Pentraxin (PTX) domain-containing protein</fullName>
    </recommendedName>
</protein>
<evidence type="ECO:0000256" key="3">
    <source>
        <dbReference type="SAM" id="Phobius"/>
    </source>
</evidence>
<reference evidence="5" key="1">
    <citation type="submission" date="2021-02" db="EMBL/GenBank/DDBJ databases">
        <authorList>
            <person name="Nowell W R."/>
        </authorList>
    </citation>
    <scope>NUCLEOTIDE SEQUENCE</scope>
</reference>
<feature type="domain" description="Pentraxin (PTX)" evidence="4">
    <location>
        <begin position="451"/>
        <end position="628"/>
    </location>
</feature>
<dbReference type="EMBL" id="CAJNOR010000512">
    <property type="protein sequence ID" value="CAF0935628.1"/>
    <property type="molecule type" value="Genomic_DNA"/>
</dbReference>
<evidence type="ECO:0000313" key="5">
    <source>
        <dbReference type="EMBL" id="CAF0935628.1"/>
    </source>
</evidence>
<dbReference type="Pfam" id="PF13385">
    <property type="entry name" value="Laminin_G_3"/>
    <property type="match status" value="2"/>
</dbReference>
<dbReference type="EMBL" id="CAJNOJ010000094">
    <property type="protein sequence ID" value="CAF1091930.1"/>
    <property type="molecule type" value="Genomic_DNA"/>
</dbReference>
<dbReference type="Proteomes" id="UP000663828">
    <property type="component" value="Unassembled WGS sequence"/>
</dbReference>
<evidence type="ECO:0000313" key="7">
    <source>
        <dbReference type="Proteomes" id="UP000663828"/>
    </source>
</evidence>
<keyword evidence="7" id="KW-1185">Reference proteome</keyword>
<keyword evidence="3" id="KW-0812">Transmembrane</keyword>
<dbReference type="PROSITE" id="PS51828">
    <property type="entry name" value="PTX_2"/>
    <property type="match status" value="1"/>
</dbReference>